<comment type="caution">
    <text evidence="2">The sequence shown here is derived from an EMBL/GenBank/DDBJ whole genome shotgun (WGS) entry which is preliminary data.</text>
</comment>
<sequence>MSSYYSLIQNENMKIYRRPRTWVMIGLLMAAIVLLTSIMEIDQDPRRGEGWQQNLIQKNEHLKQKLADNSGETDPEAKMEIANQIRLNEYHLEHQSNPYALNIWSIVNLSSKLMFVVILFTVVVAADMFAAEYSWGTIKLLLVGPASRTRILCSKYAATLLFAVMLTIVNIAFSFLVGGVIEGFGEFFQPHISIGQDGAIVESSRLLALVQEYGFGIIELVMFTTLAFMISAAFRSSSMAIAFSLCFLIVGGNMAAFFAHYNWGKYILFANINLRPYFEGTPLRPDMTLGFSIAVLLVYFVVFHVVSWLTFTKRDVAG</sequence>
<proteinExistence type="predicted"/>
<evidence type="ECO:0000313" key="2">
    <source>
        <dbReference type="EMBL" id="NOJ71150.1"/>
    </source>
</evidence>
<accession>A0AAP6ZYD9</accession>
<dbReference type="Proteomes" id="UP000552038">
    <property type="component" value="Unassembled WGS sequence"/>
</dbReference>
<feature type="transmembrane region" description="Helical" evidence="1">
    <location>
        <begin position="113"/>
        <end position="135"/>
    </location>
</feature>
<name>A0AAP6ZYD9_PAEAL</name>
<evidence type="ECO:0000313" key="3">
    <source>
        <dbReference type="Proteomes" id="UP000552038"/>
    </source>
</evidence>
<feature type="transmembrane region" description="Helical" evidence="1">
    <location>
        <begin position="156"/>
        <end position="181"/>
    </location>
</feature>
<feature type="transmembrane region" description="Helical" evidence="1">
    <location>
        <begin position="21"/>
        <end position="39"/>
    </location>
</feature>
<dbReference type="EMBL" id="JABFOR010000011">
    <property type="protein sequence ID" value="NOJ71150.1"/>
    <property type="molecule type" value="Genomic_DNA"/>
</dbReference>
<dbReference type="GO" id="GO:0005886">
    <property type="term" value="C:plasma membrane"/>
    <property type="evidence" value="ECO:0007669"/>
    <property type="project" value="UniProtKB-SubCell"/>
</dbReference>
<organism evidence="2 3">
    <name type="scientific">Paenibacillus alvei</name>
    <name type="common">Bacillus alvei</name>
    <dbReference type="NCBI Taxonomy" id="44250"/>
    <lineage>
        <taxon>Bacteria</taxon>
        <taxon>Bacillati</taxon>
        <taxon>Bacillota</taxon>
        <taxon>Bacilli</taxon>
        <taxon>Bacillales</taxon>
        <taxon>Paenibacillaceae</taxon>
        <taxon>Paenibacillus</taxon>
    </lineage>
</organism>
<protein>
    <submittedName>
        <fullName evidence="2">ABC transporter permease</fullName>
    </submittedName>
</protein>
<dbReference type="PANTHER" id="PTHR37305:SF1">
    <property type="entry name" value="MEMBRANE PROTEIN"/>
    <property type="match status" value="1"/>
</dbReference>
<dbReference type="PANTHER" id="PTHR37305">
    <property type="entry name" value="INTEGRAL MEMBRANE PROTEIN-RELATED"/>
    <property type="match status" value="1"/>
</dbReference>
<keyword evidence="1" id="KW-1133">Transmembrane helix</keyword>
<dbReference type="Pfam" id="PF12679">
    <property type="entry name" value="ABC2_membrane_2"/>
    <property type="match status" value="1"/>
</dbReference>
<evidence type="ECO:0000256" key="1">
    <source>
        <dbReference type="SAM" id="Phobius"/>
    </source>
</evidence>
<dbReference type="AlphaFoldDB" id="A0AAP6ZYD9"/>
<reference evidence="2 3" key="1">
    <citation type="submission" date="2020-05" db="EMBL/GenBank/DDBJ databases">
        <title>Whole genome sequencing and identification of novel metabolites from Paenibacillus alvei strain JR949.</title>
        <authorList>
            <person name="Rajendhran J."/>
            <person name="Sree Pranav P."/>
            <person name="Mahalakshmi B."/>
            <person name="Karthikeyan R."/>
        </authorList>
    </citation>
    <scope>NUCLEOTIDE SEQUENCE [LARGE SCALE GENOMIC DNA]</scope>
    <source>
        <strain evidence="2 3">JR949</strain>
    </source>
</reference>
<feature type="transmembrane region" description="Helical" evidence="1">
    <location>
        <begin position="241"/>
        <end position="261"/>
    </location>
</feature>
<feature type="transmembrane region" description="Helical" evidence="1">
    <location>
        <begin position="213"/>
        <end position="234"/>
    </location>
</feature>
<keyword evidence="1" id="KW-0812">Transmembrane</keyword>
<gene>
    <name evidence="2" type="ORF">HMI46_11345</name>
</gene>
<feature type="transmembrane region" description="Helical" evidence="1">
    <location>
        <begin position="289"/>
        <end position="311"/>
    </location>
</feature>
<keyword evidence="1" id="KW-0472">Membrane</keyword>
<dbReference type="GO" id="GO:0140359">
    <property type="term" value="F:ABC-type transporter activity"/>
    <property type="evidence" value="ECO:0007669"/>
    <property type="project" value="InterPro"/>
</dbReference>
<dbReference type="RefSeq" id="WP_171416691.1">
    <property type="nucleotide sequence ID" value="NZ_JABFOR010000011.1"/>
</dbReference>